<feature type="region of interest" description="Disordered" evidence="1">
    <location>
        <begin position="54"/>
        <end position="82"/>
    </location>
</feature>
<accession>A0A9D4DJ85</accession>
<dbReference type="AlphaFoldDB" id="A0A9D4DJ85"/>
<gene>
    <name evidence="2" type="ORF">DPMN_185191</name>
</gene>
<evidence type="ECO:0000256" key="1">
    <source>
        <dbReference type="SAM" id="MobiDB-lite"/>
    </source>
</evidence>
<dbReference type="Proteomes" id="UP000828390">
    <property type="component" value="Unassembled WGS sequence"/>
</dbReference>
<keyword evidence="3" id="KW-1185">Reference proteome</keyword>
<sequence>MLLNFKYQRKLDRDEVREKHHVARALIELQSEKPEIHEIFTAVPLASDSHEAFTALPLASESPSKPPNISVESELPESPSTP</sequence>
<evidence type="ECO:0000313" key="2">
    <source>
        <dbReference type="EMBL" id="KAH3750662.1"/>
    </source>
</evidence>
<proteinExistence type="predicted"/>
<dbReference type="EMBL" id="JAIWYP010000010">
    <property type="protein sequence ID" value="KAH3750662.1"/>
    <property type="molecule type" value="Genomic_DNA"/>
</dbReference>
<name>A0A9D4DJ85_DREPO</name>
<reference evidence="2" key="1">
    <citation type="journal article" date="2019" name="bioRxiv">
        <title>The Genome of the Zebra Mussel, Dreissena polymorpha: A Resource for Invasive Species Research.</title>
        <authorList>
            <person name="McCartney M.A."/>
            <person name="Auch B."/>
            <person name="Kono T."/>
            <person name="Mallez S."/>
            <person name="Zhang Y."/>
            <person name="Obille A."/>
            <person name="Becker A."/>
            <person name="Abrahante J.E."/>
            <person name="Garbe J."/>
            <person name="Badalamenti J.P."/>
            <person name="Herman A."/>
            <person name="Mangelson H."/>
            <person name="Liachko I."/>
            <person name="Sullivan S."/>
            <person name="Sone E.D."/>
            <person name="Koren S."/>
            <person name="Silverstein K.A.T."/>
            <person name="Beckman K.B."/>
            <person name="Gohl D.M."/>
        </authorList>
    </citation>
    <scope>NUCLEOTIDE SEQUENCE</scope>
    <source>
        <strain evidence="2">Duluth1</strain>
        <tissue evidence="2">Whole animal</tissue>
    </source>
</reference>
<reference evidence="2" key="2">
    <citation type="submission" date="2020-11" db="EMBL/GenBank/DDBJ databases">
        <authorList>
            <person name="McCartney M.A."/>
            <person name="Auch B."/>
            <person name="Kono T."/>
            <person name="Mallez S."/>
            <person name="Becker A."/>
            <person name="Gohl D.M."/>
            <person name="Silverstein K.A.T."/>
            <person name="Koren S."/>
            <person name="Bechman K.B."/>
            <person name="Herman A."/>
            <person name="Abrahante J.E."/>
            <person name="Garbe J."/>
        </authorList>
    </citation>
    <scope>NUCLEOTIDE SEQUENCE</scope>
    <source>
        <strain evidence="2">Duluth1</strain>
        <tissue evidence="2">Whole animal</tissue>
    </source>
</reference>
<organism evidence="2 3">
    <name type="scientific">Dreissena polymorpha</name>
    <name type="common">Zebra mussel</name>
    <name type="synonym">Mytilus polymorpha</name>
    <dbReference type="NCBI Taxonomy" id="45954"/>
    <lineage>
        <taxon>Eukaryota</taxon>
        <taxon>Metazoa</taxon>
        <taxon>Spiralia</taxon>
        <taxon>Lophotrochozoa</taxon>
        <taxon>Mollusca</taxon>
        <taxon>Bivalvia</taxon>
        <taxon>Autobranchia</taxon>
        <taxon>Heteroconchia</taxon>
        <taxon>Euheterodonta</taxon>
        <taxon>Imparidentia</taxon>
        <taxon>Neoheterodontei</taxon>
        <taxon>Myida</taxon>
        <taxon>Dreissenoidea</taxon>
        <taxon>Dreissenidae</taxon>
        <taxon>Dreissena</taxon>
    </lineage>
</organism>
<protein>
    <submittedName>
        <fullName evidence="2">Uncharacterized protein</fullName>
    </submittedName>
</protein>
<comment type="caution">
    <text evidence="2">The sequence shown here is derived from an EMBL/GenBank/DDBJ whole genome shotgun (WGS) entry which is preliminary data.</text>
</comment>
<evidence type="ECO:0000313" key="3">
    <source>
        <dbReference type="Proteomes" id="UP000828390"/>
    </source>
</evidence>